<dbReference type="STRING" id="1237149.C900_03629"/>
<organism evidence="1 2">
    <name type="scientific">Fulvivirga imtechensis AK7</name>
    <dbReference type="NCBI Taxonomy" id="1237149"/>
    <lineage>
        <taxon>Bacteria</taxon>
        <taxon>Pseudomonadati</taxon>
        <taxon>Bacteroidota</taxon>
        <taxon>Cytophagia</taxon>
        <taxon>Cytophagales</taxon>
        <taxon>Fulvivirgaceae</taxon>
        <taxon>Fulvivirga</taxon>
    </lineage>
</organism>
<sequence length="100" mass="11092">MTTLSRYAFIVKHKSYSSLYQRASLETDEFKTLIVGVSDTKEATEAIKQLLSEGVQVIELCGGFSEAEKDQIKQDIGGKIPLGVVKFDNEDLKKLESFTG</sequence>
<comment type="caution">
    <text evidence="1">The sequence shown here is derived from an EMBL/GenBank/DDBJ whole genome shotgun (WGS) entry which is preliminary data.</text>
</comment>
<dbReference type="InterPro" id="IPR045441">
    <property type="entry name" value="DUF6506"/>
</dbReference>
<proteinExistence type="predicted"/>
<evidence type="ECO:0000313" key="1">
    <source>
        <dbReference type="EMBL" id="ELR70648.1"/>
    </source>
</evidence>
<name>L8JR12_9BACT</name>
<accession>L8JR12</accession>
<gene>
    <name evidence="1" type="ORF">C900_03629</name>
</gene>
<dbReference type="Pfam" id="PF20116">
    <property type="entry name" value="DUF6506"/>
    <property type="match status" value="1"/>
</dbReference>
<dbReference type="eggNOG" id="ENOG5033ANC">
    <property type="taxonomic scope" value="Bacteria"/>
</dbReference>
<dbReference type="RefSeq" id="WP_009581012.1">
    <property type="nucleotide sequence ID" value="NZ_AMZN01000051.1"/>
</dbReference>
<dbReference type="EMBL" id="AMZN01000051">
    <property type="protein sequence ID" value="ELR70648.1"/>
    <property type="molecule type" value="Genomic_DNA"/>
</dbReference>
<dbReference type="AlphaFoldDB" id="L8JR12"/>
<dbReference type="PATRIC" id="fig|1237149.3.peg.3390"/>
<keyword evidence="2" id="KW-1185">Reference proteome</keyword>
<evidence type="ECO:0000313" key="2">
    <source>
        <dbReference type="Proteomes" id="UP000011135"/>
    </source>
</evidence>
<protein>
    <submittedName>
        <fullName evidence="1">Uncharacterized protein</fullName>
    </submittedName>
</protein>
<reference evidence="1 2" key="1">
    <citation type="submission" date="2012-12" db="EMBL/GenBank/DDBJ databases">
        <title>Genome assembly of Fulvivirga imtechensis AK7.</title>
        <authorList>
            <person name="Nupur N."/>
            <person name="Khatri I."/>
            <person name="Kumar R."/>
            <person name="Subramanian S."/>
            <person name="Pinnaka A."/>
        </authorList>
    </citation>
    <scope>NUCLEOTIDE SEQUENCE [LARGE SCALE GENOMIC DNA]</scope>
    <source>
        <strain evidence="1 2">AK7</strain>
    </source>
</reference>
<dbReference type="OrthoDB" id="1551162at2"/>
<dbReference type="Proteomes" id="UP000011135">
    <property type="component" value="Unassembled WGS sequence"/>
</dbReference>